<name>A0A7J6PNJ7_PEROL</name>
<reference evidence="5 6" key="1">
    <citation type="submission" date="2020-04" db="EMBL/GenBank/DDBJ databases">
        <title>Perkinsus olseni comparative genomics.</title>
        <authorList>
            <person name="Bogema D.R."/>
        </authorList>
    </citation>
    <scope>NUCLEOTIDE SEQUENCE [LARGE SCALE GENOMIC DNA]</scope>
    <source>
        <strain evidence="2">00978-12</strain>
        <strain evidence="3">ATCC PRA-205</strain>
        <strain evidence="4 6">ATCC PRA-207</strain>
    </source>
</reference>
<sequence length="126" mass="13899">MIPQRITFIIVTLSLLVAFTLHGCGSKDDSCDLGLADSREVRFRRSNGGLRLAEYRCGSGEAWHQSNPTATLIDYGQKCSDLEPAKASIDILVMGMCQIQETFPGLYQGIGPAPRRSRAQRQLRAK</sequence>
<evidence type="ECO:0000313" key="5">
    <source>
        <dbReference type="Proteomes" id="UP000541610"/>
    </source>
</evidence>
<organism evidence="2 5">
    <name type="scientific">Perkinsus olseni</name>
    <name type="common">Perkinsus atlanticus</name>
    <dbReference type="NCBI Taxonomy" id="32597"/>
    <lineage>
        <taxon>Eukaryota</taxon>
        <taxon>Sar</taxon>
        <taxon>Alveolata</taxon>
        <taxon>Perkinsozoa</taxon>
        <taxon>Perkinsea</taxon>
        <taxon>Perkinsida</taxon>
        <taxon>Perkinsidae</taxon>
        <taxon>Perkinsus</taxon>
    </lineage>
</organism>
<dbReference type="Proteomes" id="UP000553632">
    <property type="component" value="Unassembled WGS sequence"/>
</dbReference>
<dbReference type="AlphaFoldDB" id="A0A7J6PNJ7"/>
<dbReference type="Proteomes" id="UP000541610">
    <property type="component" value="Unassembled WGS sequence"/>
</dbReference>
<evidence type="ECO:0000256" key="1">
    <source>
        <dbReference type="SAM" id="SignalP"/>
    </source>
</evidence>
<feature type="signal peptide" evidence="1">
    <location>
        <begin position="1"/>
        <end position="26"/>
    </location>
</feature>
<evidence type="ECO:0000313" key="6">
    <source>
        <dbReference type="Proteomes" id="UP000553632"/>
    </source>
</evidence>
<dbReference type="EMBL" id="JABANP010000001">
    <property type="protein sequence ID" value="KAF4697673.1"/>
    <property type="molecule type" value="Genomic_DNA"/>
</dbReference>
<protein>
    <submittedName>
        <fullName evidence="2">Charged multivesicular body protein 6</fullName>
    </submittedName>
</protein>
<keyword evidence="1" id="KW-0732">Signal</keyword>
<evidence type="ECO:0000313" key="4">
    <source>
        <dbReference type="EMBL" id="KAF4737820.1"/>
    </source>
</evidence>
<accession>A0A7J6PNJ7</accession>
<comment type="caution">
    <text evidence="2">The sequence shown here is derived from an EMBL/GenBank/DDBJ whole genome shotgun (WGS) entry which is preliminary data.</text>
</comment>
<evidence type="ECO:0000313" key="3">
    <source>
        <dbReference type="EMBL" id="KAF4698262.1"/>
    </source>
</evidence>
<proteinExistence type="predicted"/>
<evidence type="ECO:0000313" key="2">
    <source>
        <dbReference type="EMBL" id="KAF4697673.1"/>
    </source>
</evidence>
<keyword evidence="6" id="KW-1185">Reference proteome</keyword>
<gene>
    <name evidence="2" type="primary">CHMP6</name>
    <name evidence="3" type="synonym">CHMP6_1</name>
    <name evidence="2" type="ORF">FOZ60_000025</name>
    <name evidence="3" type="ORF">FOZ62_004958</name>
    <name evidence="4" type="ORF">FOZ63_013155</name>
</gene>
<dbReference type="EMBL" id="JABANM010035281">
    <property type="protein sequence ID" value="KAF4698262.1"/>
    <property type="molecule type" value="Genomic_DNA"/>
</dbReference>
<dbReference type="OMA" id="CGSGEAW"/>
<feature type="chain" id="PRO_5036400651" evidence="1">
    <location>
        <begin position="27"/>
        <end position="126"/>
    </location>
</feature>
<dbReference type="EMBL" id="JABANO010014899">
    <property type="protein sequence ID" value="KAF4737820.1"/>
    <property type="molecule type" value="Genomic_DNA"/>
</dbReference>
<dbReference type="Proteomes" id="UP000574390">
    <property type="component" value="Unassembled WGS sequence"/>
</dbReference>